<sequence>MSRSTAAGRIARGTNAPRKTAEEEIDEVIEEAYARKMRKRKDLAGEDPTQPGERCLYSWTCGPKSDGPCPHSRVCADWRRPIVPCAYCIHRKRTSGEGEGTRVECVRQPGRPVLMPFDGHCSEGVFDRYQDASRYMA</sequence>
<dbReference type="Proteomes" id="UP000014204">
    <property type="component" value="Unassembled WGS sequence"/>
</dbReference>
<dbReference type="STRING" id="1235794.C811_00563"/>
<gene>
    <name evidence="2" type="ORF">C811_00563</name>
</gene>
<dbReference type="HOGENOM" id="CLU_1862058_0_0_11"/>
<evidence type="ECO:0000256" key="1">
    <source>
        <dbReference type="SAM" id="MobiDB-lite"/>
    </source>
</evidence>
<evidence type="ECO:0000313" key="3">
    <source>
        <dbReference type="Proteomes" id="UP000014204"/>
    </source>
</evidence>
<proteinExistence type="predicted"/>
<name>R9L9W3_9ACTN</name>
<dbReference type="EMBL" id="ASSY01000005">
    <property type="protein sequence ID" value="EOS52527.1"/>
    <property type="molecule type" value="Genomic_DNA"/>
</dbReference>
<accession>R9L9W3</accession>
<keyword evidence="3" id="KW-1185">Reference proteome</keyword>
<evidence type="ECO:0000313" key="2">
    <source>
        <dbReference type="EMBL" id="EOS52527.1"/>
    </source>
</evidence>
<reference evidence="2 3" key="1">
    <citation type="submission" date="2013-04" db="EMBL/GenBank/DDBJ databases">
        <title>The Genome Sequence of Enterorhabdus caecimuris B7.</title>
        <authorList>
            <consortium name="The Broad Institute Genomics Platform"/>
            <consortium name="The Broad Institute Genome Sequencing Center for Infectious Disease"/>
            <person name="Earl A."/>
            <person name="Xavier R."/>
            <person name="Elson C."/>
            <person name="Duck W."/>
            <person name="Walker B."/>
            <person name="Young S."/>
            <person name="Zeng Q."/>
            <person name="Gargeya S."/>
            <person name="Fitzgerald M."/>
            <person name="Haas B."/>
            <person name="Abouelleil A."/>
            <person name="Allen A.W."/>
            <person name="Alvarado L."/>
            <person name="Arachchi H.M."/>
            <person name="Berlin A.M."/>
            <person name="Chapman S.B."/>
            <person name="Gainer-Dewar J."/>
            <person name="Goldberg J."/>
            <person name="Griggs A."/>
            <person name="Gujja S."/>
            <person name="Hansen M."/>
            <person name="Howarth C."/>
            <person name="Imamovic A."/>
            <person name="Ireland A."/>
            <person name="Larimer J."/>
            <person name="McCowan C."/>
            <person name="Murphy C."/>
            <person name="Pearson M."/>
            <person name="Poon T.W."/>
            <person name="Priest M."/>
            <person name="Roberts A."/>
            <person name="Saif S."/>
            <person name="Shea T."/>
            <person name="Sisk P."/>
            <person name="Sykes S."/>
            <person name="Wortman J."/>
            <person name="Nusbaum C."/>
            <person name="Birren B."/>
        </authorList>
    </citation>
    <scope>NUCLEOTIDE SEQUENCE [LARGE SCALE GENOMIC DNA]</scope>
    <source>
        <strain evidence="2 3">B7</strain>
    </source>
</reference>
<protein>
    <submittedName>
        <fullName evidence="2">Uncharacterized protein</fullName>
    </submittedName>
</protein>
<dbReference type="AlphaFoldDB" id="R9L9W3"/>
<feature type="region of interest" description="Disordered" evidence="1">
    <location>
        <begin position="1"/>
        <end position="23"/>
    </location>
</feature>
<organism evidence="2 3">
    <name type="scientific">Adlercreutzia caecimuris B7</name>
    <dbReference type="NCBI Taxonomy" id="1235794"/>
    <lineage>
        <taxon>Bacteria</taxon>
        <taxon>Bacillati</taxon>
        <taxon>Actinomycetota</taxon>
        <taxon>Coriobacteriia</taxon>
        <taxon>Eggerthellales</taxon>
        <taxon>Eggerthellaceae</taxon>
        <taxon>Adlercreutzia</taxon>
    </lineage>
</organism>
<comment type="caution">
    <text evidence="2">The sequence shown here is derived from an EMBL/GenBank/DDBJ whole genome shotgun (WGS) entry which is preliminary data.</text>
</comment>